<evidence type="ECO:0000313" key="1">
    <source>
        <dbReference type="EMBL" id="AIC10007.1"/>
    </source>
</evidence>
<reference evidence="2 3" key="1">
    <citation type="submission" date="2013-08" db="EMBL/GenBank/DDBJ databases">
        <authorList>
            <person name="Stouthamer R."/>
            <person name="Nunney L."/>
        </authorList>
    </citation>
    <scope>NUCLEOTIDE SEQUENCE [LARGE SCALE GENOMIC DNA]</scope>
    <source>
        <strain evidence="2">Ann-1</strain>
        <strain evidence="3">ann-1</strain>
    </source>
</reference>
<accession>A0A060H4I0</accession>
<evidence type="ECO:0000313" key="3">
    <source>
        <dbReference type="Proteomes" id="UP000027215"/>
    </source>
</evidence>
<dbReference type="PATRIC" id="fig|155920.8.peg.1557"/>
<proteinExistence type="predicted"/>
<gene>
    <name evidence="1" type="ORF">D934_06685</name>
    <name evidence="2" type="ORF">D934_08575</name>
</gene>
<dbReference type="AlphaFoldDB" id="A0A060H4I0"/>
<organism evidence="2 3">
    <name type="scientific">Xylella fastidiosa subsp. sandyi Ann-1</name>
    <dbReference type="NCBI Taxonomy" id="155920"/>
    <lineage>
        <taxon>Bacteria</taxon>
        <taxon>Pseudomonadati</taxon>
        <taxon>Pseudomonadota</taxon>
        <taxon>Gammaproteobacteria</taxon>
        <taxon>Lysobacterales</taxon>
        <taxon>Lysobacteraceae</taxon>
        <taxon>Xylella</taxon>
    </lineage>
</organism>
<dbReference type="KEGG" id="xfs:D934_06685"/>
<protein>
    <submittedName>
        <fullName evidence="2">Uncharacterized protein</fullName>
    </submittedName>
</protein>
<dbReference type="EMBL" id="CP006696">
    <property type="protein sequence ID" value="AIC10235.1"/>
    <property type="molecule type" value="Genomic_DNA"/>
</dbReference>
<name>A0A060H4I0_XYLFS</name>
<evidence type="ECO:0000313" key="2">
    <source>
        <dbReference type="EMBL" id="AIC10235.1"/>
    </source>
</evidence>
<dbReference type="HOGENOM" id="CLU_162099_0_0_6"/>
<dbReference type="KEGG" id="xfs:D934_08575"/>
<dbReference type="EMBL" id="CP006696">
    <property type="protein sequence ID" value="AIC10007.1"/>
    <property type="molecule type" value="Genomic_DNA"/>
</dbReference>
<dbReference type="Proteomes" id="UP000027215">
    <property type="component" value="Chromosome"/>
</dbReference>
<sequence length="122" mass="13789">MLKISALFGNPRFAQTVTVHRDHGHYHADGTWIQAIVAHPVRAILHPVKPDDLQLLPEGQRYFPSKKIMSQHALCVGDLVRYQDTTWRIVQLSDWSEYGYYHGIAVRHDGTAQPAADAFGLT</sequence>